<accession>A0A4R3JAK7</accession>
<name>A0A4R3JAK7_9PROT</name>
<dbReference type="Proteomes" id="UP000295304">
    <property type="component" value="Unassembled WGS sequence"/>
</dbReference>
<reference evidence="2 3" key="1">
    <citation type="submission" date="2019-03" db="EMBL/GenBank/DDBJ databases">
        <title>Genomic Encyclopedia of Type Strains, Phase IV (KMG-IV): sequencing the most valuable type-strain genomes for metagenomic binning, comparative biology and taxonomic classification.</title>
        <authorList>
            <person name="Goeker M."/>
        </authorList>
    </citation>
    <scope>NUCLEOTIDE SEQUENCE [LARGE SCALE GENOMIC DNA]</scope>
    <source>
        <strain evidence="2 3">DSM 101688</strain>
    </source>
</reference>
<dbReference type="OrthoDB" id="7225292at2"/>
<sequence length="170" mass="17313">MFKIDNTTAAAAAPAVPAAGVEGYFTGGDPATGTPATIVEAWFLNMIQAEGDNLVTGAGLARDKANNGQVYQAVKALVARGDDLAMSIAAPGYVTLPGGLILQWGEATADTVGVVSLFPIAFPTVVLAHFVTLHAIAAPTQFVGGAPTTTQITTYCNTATAGVRWLVIGH</sequence>
<keyword evidence="3" id="KW-1185">Reference proteome</keyword>
<comment type="caution">
    <text evidence="2">The sequence shown here is derived from an EMBL/GenBank/DDBJ whole genome shotgun (WGS) entry which is preliminary data.</text>
</comment>
<proteinExistence type="predicted"/>
<evidence type="ECO:0000313" key="3">
    <source>
        <dbReference type="Proteomes" id="UP000295304"/>
    </source>
</evidence>
<feature type="domain" description="Putative tail fiber protein gp53-like C-terminal" evidence="1">
    <location>
        <begin position="96"/>
        <end position="170"/>
    </location>
</feature>
<dbReference type="RefSeq" id="WP_132939044.1">
    <property type="nucleotide sequence ID" value="NZ_CP119676.1"/>
</dbReference>
<evidence type="ECO:0000313" key="2">
    <source>
        <dbReference type="EMBL" id="TCS62597.1"/>
    </source>
</evidence>
<gene>
    <name evidence="2" type="ORF">EDD55_105143</name>
</gene>
<dbReference type="Pfam" id="PF21882">
    <property type="entry name" value="Gp53-like_C"/>
    <property type="match status" value="1"/>
</dbReference>
<dbReference type="InterPro" id="IPR054075">
    <property type="entry name" value="Gp53-like_C"/>
</dbReference>
<dbReference type="EMBL" id="SLZW01000005">
    <property type="protein sequence ID" value="TCS62597.1"/>
    <property type="molecule type" value="Genomic_DNA"/>
</dbReference>
<evidence type="ECO:0000259" key="1">
    <source>
        <dbReference type="Pfam" id="PF21882"/>
    </source>
</evidence>
<organism evidence="2 3">
    <name type="scientific">Varunaivibrio sulfuroxidans</name>
    <dbReference type="NCBI Taxonomy" id="1773489"/>
    <lineage>
        <taxon>Bacteria</taxon>
        <taxon>Pseudomonadati</taxon>
        <taxon>Pseudomonadota</taxon>
        <taxon>Alphaproteobacteria</taxon>
        <taxon>Rhodospirillales</taxon>
        <taxon>Magnetovibrionaceae</taxon>
        <taxon>Varunaivibrio</taxon>
    </lineage>
</organism>
<dbReference type="Gene3D" id="2.60.40.3940">
    <property type="match status" value="1"/>
</dbReference>
<protein>
    <recommendedName>
        <fullName evidence="1">Putative tail fiber protein gp53-like C-terminal domain-containing protein</fullName>
    </recommendedName>
</protein>
<dbReference type="AlphaFoldDB" id="A0A4R3JAK7"/>